<feature type="domain" description="Reverse transcriptase" evidence="2">
    <location>
        <begin position="1"/>
        <end position="376"/>
    </location>
</feature>
<evidence type="ECO:0000259" key="2">
    <source>
        <dbReference type="PROSITE" id="PS50878"/>
    </source>
</evidence>
<reference evidence="3 4" key="1">
    <citation type="submission" date="2023-04" db="EMBL/GenBank/DDBJ databases">
        <title>A novel bacteria isolated from coastal sediment.</title>
        <authorList>
            <person name="Liu X.-J."/>
            <person name="Du Z.-J."/>
        </authorList>
    </citation>
    <scope>NUCLEOTIDE SEQUENCE [LARGE SCALE GENOMIC DNA]</scope>
    <source>
        <strain evidence="3 4">SDUM461004</strain>
    </source>
</reference>
<keyword evidence="3" id="KW-0695">RNA-directed DNA polymerase</keyword>
<dbReference type="Proteomes" id="UP001243717">
    <property type="component" value="Unassembled WGS sequence"/>
</dbReference>
<evidence type="ECO:0000256" key="1">
    <source>
        <dbReference type="SAM" id="MobiDB-lite"/>
    </source>
</evidence>
<organism evidence="3 4">
    <name type="scientific">Thalassobacterium sedimentorum</name>
    <dbReference type="NCBI Taxonomy" id="3041258"/>
    <lineage>
        <taxon>Bacteria</taxon>
        <taxon>Pseudomonadati</taxon>
        <taxon>Verrucomicrobiota</taxon>
        <taxon>Opitutia</taxon>
        <taxon>Puniceicoccales</taxon>
        <taxon>Coraliomargaritaceae</taxon>
        <taxon>Thalassobacterium</taxon>
    </lineage>
</organism>
<dbReference type="PROSITE" id="PS50878">
    <property type="entry name" value="RT_POL"/>
    <property type="match status" value="1"/>
</dbReference>
<dbReference type="Pfam" id="PF00078">
    <property type="entry name" value="RVT_1"/>
    <property type="match status" value="1"/>
</dbReference>
<keyword evidence="3" id="KW-0548">Nucleotidyltransferase</keyword>
<comment type="caution">
    <text evidence="3">The sequence shown here is derived from an EMBL/GenBank/DDBJ whole genome shotgun (WGS) entry which is preliminary data.</text>
</comment>
<keyword evidence="4" id="KW-1185">Reference proteome</keyword>
<protein>
    <submittedName>
        <fullName evidence="3">RNA-directed DNA polymerase</fullName>
    </submittedName>
</protein>
<feature type="compositionally biased region" description="Basic residues" evidence="1">
    <location>
        <begin position="1"/>
        <end position="26"/>
    </location>
</feature>
<name>A0ABU1AN60_9BACT</name>
<sequence length="555" mass="63370">MSAKKAAVKKKKKKKKKKTVKQRASRKAAQETVKKAVTRRLIKKSVLKDESQAGRQTSARKSMLQMSASEAREFLLKSESYFNFDLPPYFEFDSILTKVSKLIDGKELKGFYKKDMSPRDFDNVNHTLFHNKDGKFGWRPMELCHPAIYVSLVHAITNEAAWETICKRFKTFAENKHIICTSLPVQSKSEQSDKAEQILHWWEDLEQRSIELALEYEHMAHTDIADCYSSIYTHSIVWALHTQKEAKKKANRSNSALIGNVIDGHIQDMNYGQTNGIPQGPVLMDFIAEIVLGYADILITEKINVAEIKDYQILRYRDDYRIFVNNPAQGSEIVKIISQVLIGLGLKLSSSKTKFTSSVIQGSVKRDKVDWIKAETSNRNLQKHLFLIHNFGLSHPNSGSLIRAISVYHRRIEKIKGPLSNAVPMVAILVDIAFQNPKTYPLVAAILSKLLTLLDDSKQKAKLFEKIRKRFDRVPNTGHLQIWLQRVSQSFDDALTYEEPLCKLVCDEDVSIWNSTWINSAQLKAALLPKKIINKKAIKQLVPVIPPSEVELFDY</sequence>
<dbReference type="CDD" id="cd01646">
    <property type="entry name" value="RT_Bac_retron_I"/>
    <property type="match status" value="1"/>
</dbReference>
<gene>
    <name evidence="3" type="ORF">QEH59_17505</name>
</gene>
<dbReference type="GO" id="GO:0003964">
    <property type="term" value="F:RNA-directed DNA polymerase activity"/>
    <property type="evidence" value="ECO:0007669"/>
    <property type="project" value="UniProtKB-KW"/>
</dbReference>
<proteinExistence type="predicted"/>
<evidence type="ECO:0000313" key="4">
    <source>
        <dbReference type="Proteomes" id="UP001243717"/>
    </source>
</evidence>
<dbReference type="EMBL" id="JARXIC010000055">
    <property type="protein sequence ID" value="MDQ8196235.1"/>
    <property type="molecule type" value="Genomic_DNA"/>
</dbReference>
<accession>A0ABU1AN60</accession>
<evidence type="ECO:0000313" key="3">
    <source>
        <dbReference type="EMBL" id="MDQ8196235.1"/>
    </source>
</evidence>
<dbReference type="RefSeq" id="WP_308986672.1">
    <property type="nucleotide sequence ID" value="NZ_JARXIC010000055.1"/>
</dbReference>
<dbReference type="InterPro" id="IPR000477">
    <property type="entry name" value="RT_dom"/>
</dbReference>
<keyword evidence="3" id="KW-0808">Transferase</keyword>
<feature type="region of interest" description="Disordered" evidence="1">
    <location>
        <begin position="1"/>
        <end position="35"/>
    </location>
</feature>